<dbReference type="CDD" id="cd06464">
    <property type="entry name" value="ACD_sHsps-like"/>
    <property type="match status" value="1"/>
</dbReference>
<dbReference type="Gene3D" id="2.60.40.790">
    <property type="match status" value="1"/>
</dbReference>
<proteinExistence type="inferred from homology"/>
<reference evidence="6" key="1">
    <citation type="journal article" date="2019" name="Int. J. Syst. Evol. Microbiol.">
        <title>The Global Catalogue of Microorganisms (GCM) 10K type strain sequencing project: providing services to taxonomists for standard genome sequencing and annotation.</title>
        <authorList>
            <consortium name="The Broad Institute Genomics Platform"/>
            <consortium name="The Broad Institute Genome Sequencing Center for Infectious Disease"/>
            <person name="Wu L."/>
            <person name="Ma J."/>
        </authorList>
    </citation>
    <scope>NUCLEOTIDE SEQUENCE [LARGE SCALE GENOMIC DNA]</scope>
    <source>
        <strain evidence="6">JCM 4524</strain>
    </source>
</reference>
<dbReference type="PROSITE" id="PS01031">
    <property type="entry name" value="SHSP"/>
    <property type="match status" value="1"/>
</dbReference>
<evidence type="ECO:0000259" key="4">
    <source>
        <dbReference type="PROSITE" id="PS01031"/>
    </source>
</evidence>
<dbReference type="InterPro" id="IPR008978">
    <property type="entry name" value="HSP20-like_chaperone"/>
</dbReference>
<keyword evidence="1" id="KW-0346">Stress response</keyword>
<accession>A0ABP6E3K5</accession>
<evidence type="ECO:0000256" key="2">
    <source>
        <dbReference type="PROSITE-ProRule" id="PRU00285"/>
    </source>
</evidence>
<evidence type="ECO:0000313" key="6">
    <source>
        <dbReference type="Proteomes" id="UP001500151"/>
    </source>
</evidence>
<dbReference type="Proteomes" id="UP001500151">
    <property type="component" value="Unassembled WGS sequence"/>
</dbReference>
<sequence length="153" mass="17165">MLVLSLSERSVTVMLLRTDPFRELDRLTEQLLGTAARPVTMPLDAYERDGTLWVHLDVPGVEPDGIDLSVEQNMLTVRAERPEPKGALSEMVAAERPYGVFRRQLFLGENLDVEHIEAEYDAGVLTVKIPVAETAKTRRIEIGHAEEKKELAD</sequence>
<dbReference type="InterPro" id="IPR044587">
    <property type="entry name" value="HSP21-like"/>
</dbReference>
<dbReference type="InterPro" id="IPR002068">
    <property type="entry name" value="A-crystallin/Hsp20_dom"/>
</dbReference>
<gene>
    <name evidence="5" type="ORF">GCM10010307_69340</name>
</gene>
<name>A0ABP6E3K5_9ACTN</name>
<keyword evidence="6" id="KW-1185">Reference proteome</keyword>
<evidence type="ECO:0000256" key="3">
    <source>
        <dbReference type="RuleBase" id="RU003616"/>
    </source>
</evidence>
<dbReference type="PANTHER" id="PTHR46733:SF4">
    <property type="entry name" value="HEAT SHOCK PROTEIN 21, CHLOROPLASTIC"/>
    <property type="match status" value="1"/>
</dbReference>
<organism evidence="5 6">
    <name type="scientific">Streptomyces vastus</name>
    <dbReference type="NCBI Taxonomy" id="285451"/>
    <lineage>
        <taxon>Bacteria</taxon>
        <taxon>Bacillati</taxon>
        <taxon>Actinomycetota</taxon>
        <taxon>Actinomycetes</taxon>
        <taxon>Kitasatosporales</taxon>
        <taxon>Streptomycetaceae</taxon>
        <taxon>Streptomyces</taxon>
    </lineage>
</organism>
<protein>
    <submittedName>
        <fullName evidence="5">Hsp20/alpha crystallin family protein</fullName>
    </submittedName>
</protein>
<comment type="similarity">
    <text evidence="2 3">Belongs to the small heat shock protein (HSP20) family.</text>
</comment>
<dbReference type="EMBL" id="BAAASJ010000113">
    <property type="protein sequence ID" value="GAA2656105.1"/>
    <property type="molecule type" value="Genomic_DNA"/>
</dbReference>
<dbReference type="PANTHER" id="PTHR46733">
    <property type="entry name" value="26.5 KDA HEAT SHOCK PROTEIN, MITOCHONDRIAL"/>
    <property type="match status" value="1"/>
</dbReference>
<dbReference type="SUPFAM" id="SSF49764">
    <property type="entry name" value="HSP20-like chaperones"/>
    <property type="match status" value="1"/>
</dbReference>
<evidence type="ECO:0000256" key="1">
    <source>
        <dbReference type="ARBA" id="ARBA00023016"/>
    </source>
</evidence>
<dbReference type="Pfam" id="PF00011">
    <property type="entry name" value="HSP20"/>
    <property type="match status" value="1"/>
</dbReference>
<feature type="domain" description="SHSP" evidence="4">
    <location>
        <begin position="34"/>
        <end position="145"/>
    </location>
</feature>
<evidence type="ECO:0000313" key="5">
    <source>
        <dbReference type="EMBL" id="GAA2656105.1"/>
    </source>
</evidence>
<comment type="caution">
    <text evidence="5">The sequence shown here is derived from an EMBL/GenBank/DDBJ whole genome shotgun (WGS) entry which is preliminary data.</text>
</comment>